<evidence type="ECO:0000256" key="1">
    <source>
        <dbReference type="SAM" id="MobiDB-lite"/>
    </source>
</evidence>
<gene>
    <name evidence="3" type="ORF">AGRA3207_005044</name>
</gene>
<accession>A0ABX8R2B0</accession>
<dbReference type="InterPro" id="IPR025519">
    <property type="entry name" value="DUF4407"/>
</dbReference>
<feature type="region of interest" description="Disordered" evidence="1">
    <location>
        <begin position="192"/>
        <end position="225"/>
    </location>
</feature>
<keyword evidence="2" id="KW-0812">Transmembrane</keyword>
<feature type="transmembrane region" description="Helical" evidence="2">
    <location>
        <begin position="70"/>
        <end position="89"/>
    </location>
</feature>
<reference evidence="3" key="1">
    <citation type="submission" date="2020-07" db="EMBL/GenBank/DDBJ databases">
        <authorList>
            <person name="Tarantini F.S."/>
            <person name="Hong K.W."/>
            <person name="Chan K.G."/>
        </authorList>
    </citation>
    <scope>NUCLEOTIDE SEQUENCE</scope>
    <source>
        <strain evidence="3">32-07</strain>
    </source>
</reference>
<keyword evidence="2" id="KW-1133">Transmembrane helix</keyword>
<dbReference type="EMBL" id="CP059572">
    <property type="protein sequence ID" value="QXJ23832.1"/>
    <property type="molecule type" value="Genomic_DNA"/>
</dbReference>
<dbReference type="RefSeq" id="WP_231329510.1">
    <property type="nucleotide sequence ID" value="NZ_CP059572.1"/>
</dbReference>
<keyword evidence="2" id="KW-0472">Membrane</keyword>
<proteinExistence type="predicted"/>
<evidence type="ECO:0000256" key="2">
    <source>
        <dbReference type="SAM" id="Phobius"/>
    </source>
</evidence>
<organism evidence="3 4">
    <name type="scientific">Actinomadura graeca</name>
    <dbReference type="NCBI Taxonomy" id="2750812"/>
    <lineage>
        <taxon>Bacteria</taxon>
        <taxon>Bacillati</taxon>
        <taxon>Actinomycetota</taxon>
        <taxon>Actinomycetes</taxon>
        <taxon>Streptosporangiales</taxon>
        <taxon>Thermomonosporaceae</taxon>
        <taxon>Actinomadura</taxon>
    </lineage>
</organism>
<feature type="transmembrane region" description="Helical" evidence="2">
    <location>
        <begin position="41"/>
        <end position="64"/>
    </location>
</feature>
<evidence type="ECO:0000313" key="3">
    <source>
        <dbReference type="EMBL" id="QXJ23832.1"/>
    </source>
</evidence>
<sequence>MVKTRSRWTGRLGHFLIFASGADRPMLSQCPEVERNRYQGLGGAVATTAITAAVSMAVAVRLAFHNTPAGVVAGVLWGLAVFNLDRWLVASYRSARGVRRKLITLAPRLLLSLVLGITISEPLVLMVFESEVTAQVTAIQRERQERAEQEIDRSPLAQKIRSYEARIEDLRMGRAASGELRAQLDRRAELQRELDQARRQRGQVGAQLQGEQNGSSGTGRVGDGPEARALRERLAGFDRQIADLERDLAAAQKAVAGQSGQANAEIGRLRADQAKLVAERDTRIGEARRANSRIDGLLVRIEALESLGRQHAAVRAAHYLLALLILLVDILPVMGKALMGAGGRSTYENLLAARELEAKEHSTRRVLRQVEATTELRADTHERRRHRRSMTRIALAEERYRRQRRVDLDIPEAEHDLDR</sequence>
<feature type="transmembrane region" description="Helical" evidence="2">
    <location>
        <begin position="316"/>
        <end position="335"/>
    </location>
</feature>
<protein>
    <submittedName>
        <fullName evidence="3">DUF4407 domain-containing protein</fullName>
    </submittedName>
</protein>
<keyword evidence="4" id="KW-1185">Reference proteome</keyword>
<evidence type="ECO:0000313" key="4">
    <source>
        <dbReference type="Proteomes" id="UP001049518"/>
    </source>
</evidence>
<dbReference type="Pfam" id="PF14362">
    <property type="entry name" value="DUF4407"/>
    <property type="match status" value="1"/>
</dbReference>
<dbReference type="Proteomes" id="UP001049518">
    <property type="component" value="Chromosome"/>
</dbReference>
<name>A0ABX8R2B0_9ACTN</name>
<dbReference type="Gene3D" id="1.10.287.1490">
    <property type="match status" value="1"/>
</dbReference>